<accession>A0A2V3U8W2</accession>
<dbReference type="PANTHER" id="PTHR43698">
    <property type="entry name" value="RIBD C-TERMINAL DOMAIN CONTAINING PROTEIN"/>
    <property type="match status" value="1"/>
</dbReference>
<dbReference type="CDD" id="cd02233">
    <property type="entry name" value="cupin_HNL-like"/>
    <property type="match status" value="1"/>
</dbReference>
<dbReference type="InterPro" id="IPR014710">
    <property type="entry name" value="RmlC-like_jellyroll"/>
</dbReference>
<keyword evidence="3" id="KW-1185">Reference proteome</keyword>
<organism evidence="2 3">
    <name type="scientific">Chelatococcus asaccharovorans</name>
    <dbReference type="NCBI Taxonomy" id="28210"/>
    <lineage>
        <taxon>Bacteria</taxon>
        <taxon>Pseudomonadati</taxon>
        <taxon>Pseudomonadota</taxon>
        <taxon>Alphaproteobacteria</taxon>
        <taxon>Hyphomicrobiales</taxon>
        <taxon>Chelatococcaceae</taxon>
        <taxon>Chelatococcus</taxon>
    </lineage>
</organism>
<evidence type="ECO:0000313" key="3">
    <source>
        <dbReference type="Proteomes" id="UP000248021"/>
    </source>
</evidence>
<proteinExistence type="predicted"/>
<feature type="domain" description="Cupin type-2" evidence="1">
    <location>
        <begin position="41"/>
        <end position="98"/>
    </location>
</feature>
<dbReference type="Proteomes" id="UP000248021">
    <property type="component" value="Unassembled WGS sequence"/>
</dbReference>
<dbReference type="InterPro" id="IPR011051">
    <property type="entry name" value="RmlC_Cupin_sf"/>
</dbReference>
<gene>
    <name evidence="2" type="ORF">C7450_104193</name>
</gene>
<sequence length="126" mass="13892">MYHGKAIRNGEPSGLRSATNTGDVWSDILLNAGNARVINIMFPPGARTHWHTHEGGQFIYTVSGEGWIQERGGERVILNPGDVVWTEPGVEHWHGASETGLVTQIALHFGNVDWQSAVTDEEYVTK</sequence>
<protein>
    <recommendedName>
        <fullName evidence="1">Cupin type-2 domain-containing protein</fullName>
    </recommendedName>
</protein>
<dbReference type="OrthoDB" id="9802489at2"/>
<reference evidence="2 3" key="1">
    <citation type="submission" date="2018-05" db="EMBL/GenBank/DDBJ databases">
        <title>Genomic Encyclopedia of Type Strains, Phase IV (KMG-IV): sequencing the most valuable type-strain genomes for metagenomic binning, comparative biology and taxonomic classification.</title>
        <authorList>
            <person name="Goeker M."/>
        </authorList>
    </citation>
    <scope>NUCLEOTIDE SEQUENCE [LARGE SCALE GENOMIC DNA]</scope>
    <source>
        <strain evidence="2 3">DSM 6462</strain>
    </source>
</reference>
<dbReference type="AlphaFoldDB" id="A0A2V3U8W2"/>
<evidence type="ECO:0000313" key="2">
    <source>
        <dbReference type="EMBL" id="PXW60141.1"/>
    </source>
</evidence>
<dbReference type="Gene3D" id="2.60.120.10">
    <property type="entry name" value="Jelly Rolls"/>
    <property type="match status" value="1"/>
</dbReference>
<dbReference type="Pfam" id="PF07883">
    <property type="entry name" value="Cupin_2"/>
    <property type="match status" value="1"/>
</dbReference>
<dbReference type="PANTHER" id="PTHR43698:SF1">
    <property type="entry name" value="BLL4564 PROTEIN"/>
    <property type="match status" value="1"/>
</dbReference>
<evidence type="ECO:0000259" key="1">
    <source>
        <dbReference type="Pfam" id="PF07883"/>
    </source>
</evidence>
<dbReference type="InterPro" id="IPR047263">
    <property type="entry name" value="HNL-like_cupin"/>
</dbReference>
<dbReference type="EMBL" id="QJJK01000004">
    <property type="protein sequence ID" value="PXW60141.1"/>
    <property type="molecule type" value="Genomic_DNA"/>
</dbReference>
<comment type="caution">
    <text evidence="2">The sequence shown here is derived from an EMBL/GenBank/DDBJ whole genome shotgun (WGS) entry which is preliminary data.</text>
</comment>
<dbReference type="InterPro" id="IPR013096">
    <property type="entry name" value="Cupin_2"/>
</dbReference>
<dbReference type="RefSeq" id="WP_110374484.1">
    <property type="nucleotide sequence ID" value="NZ_JAHBRY010000001.1"/>
</dbReference>
<name>A0A2V3U8W2_9HYPH</name>
<dbReference type="SUPFAM" id="SSF51182">
    <property type="entry name" value="RmlC-like cupins"/>
    <property type="match status" value="1"/>
</dbReference>